<evidence type="ECO:0000313" key="2">
    <source>
        <dbReference type="EMBL" id="MRT00667.1"/>
    </source>
</evidence>
<dbReference type="AlphaFoldDB" id="A0A7X2HQA6"/>
<feature type="domain" description="TniQ" evidence="1">
    <location>
        <begin position="37"/>
        <end position="159"/>
    </location>
</feature>
<name>A0A7X2HQA6_RALPI</name>
<gene>
    <name evidence="2" type="ORF">GJQ57_18650</name>
</gene>
<dbReference type="EMBL" id="WJYN01000007">
    <property type="protein sequence ID" value="MRT00667.1"/>
    <property type="molecule type" value="Genomic_DNA"/>
</dbReference>
<dbReference type="Pfam" id="PF06527">
    <property type="entry name" value="TniQ"/>
    <property type="match status" value="1"/>
</dbReference>
<protein>
    <recommendedName>
        <fullName evidence="1">TniQ domain-containing protein</fullName>
    </recommendedName>
</protein>
<evidence type="ECO:0000313" key="3">
    <source>
        <dbReference type="Proteomes" id="UP000441032"/>
    </source>
</evidence>
<proteinExistence type="predicted"/>
<sequence length="331" mass="37205">MLCLIRAKGAPEHPQPDAPLWGRRDVRQWSVPSVAPPVQVSPHPYENFESLIFRVAERNALGSASTAFQALGAHCEKPSRYCYRHLSPLLGIEPASLASMLPTVVEGDLHILGHQLLRDRHIVRYASRLCPLCVSERGYGALEWSLAPFAVCAEHGVYLVDRCACSPKRSLNMFRRSYFTCKCGADLRNAAVLPASVAACKLAKEVRRRFRQEPDGHLDSVFPILNAWPEGAQFGDFLDLMICLGNLARGPRELSRHLSQAVYRLDRVTAQFENAAHVLSNWRDGFASAFRFANAAVYASKATSDAKFRLYRARAKRYLPPLVYRWLTLQR</sequence>
<reference evidence="2 3" key="1">
    <citation type="submission" date="2019-11" db="EMBL/GenBank/DDBJ databases">
        <title>Phenotypic characterization of an OXA-22 and OXA-60 co-producing Ralstonia pickettii clinical strain.</title>
        <authorList>
            <person name="He F."/>
        </authorList>
    </citation>
    <scope>NUCLEOTIDE SEQUENCE [LARGE SCALE GENOMIC DNA]</scope>
    <source>
        <strain evidence="2 3">PSLESD1</strain>
    </source>
</reference>
<organism evidence="2 3">
    <name type="scientific">Ralstonia pickettii</name>
    <name type="common">Burkholderia pickettii</name>
    <dbReference type="NCBI Taxonomy" id="329"/>
    <lineage>
        <taxon>Bacteria</taxon>
        <taxon>Pseudomonadati</taxon>
        <taxon>Pseudomonadota</taxon>
        <taxon>Betaproteobacteria</taxon>
        <taxon>Burkholderiales</taxon>
        <taxon>Burkholderiaceae</taxon>
        <taxon>Ralstonia</taxon>
    </lineage>
</organism>
<dbReference type="InterPro" id="IPR009492">
    <property type="entry name" value="TniQ"/>
</dbReference>
<accession>A0A7X2HQA6</accession>
<dbReference type="Proteomes" id="UP000441032">
    <property type="component" value="Unassembled WGS sequence"/>
</dbReference>
<evidence type="ECO:0000259" key="1">
    <source>
        <dbReference type="Pfam" id="PF06527"/>
    </source>
</evidence>
<comment type="caution">
    <text evidence="2">The sequence shown here is derived from an EMBL/GenBank/DDBJ whole genome shotgun (WGS) entry which is preliminary data.</text>
</comment>